<dbReference type="Gene3D" id="3.40.50.150">
    <property type="entry name" value="Vaccinia Virus protein VP39"/>
    <property type="match status" value="1"/>
</dbReference>
<dbReference type="SUPFAM" id="SSF53335">
    <property type="entry name" value="S-adenosyl-L-methionine-dependent methyltransferases"/>
    <property type="match status" value="1"/>
</dbReference>
<sequence>MPSSNLASVSNLIPAIYSLEPKSILEIGVGFGKIGFLVREYLDLRESTDGGYAPWNILIDGIEIYDRYITPVHDYIYDNIYIGNAIDILNKKDFPKYELIVLGDVIEHLKKTDGKKLLEACFKVADSVIISTPYIFYKQDECYGNDAEQHLSGWDISEFRVMGAKYVWISGILLFAIFTNKVLNYKTDNFLDDLLFVTPQLHHIKDLITVYLSTEQYDYCIEACEKYEKFFKDDSFFSNMKTVALNMKNKEMLQ</sequence>
<accession>A0A0C1QWM7</accession>
<organism evidence="1 2">
    <name type="scientific">Clostridium argentinense CDC 2741</name>
    <dbReference type="NCBI Taxonomy" id="1418104"/>
    <lineage>
        <taxon>Bacteria</taxon>
        <taxon>Bacillati</taxon>
        <taxon>Bacillota</taxon>
        <taxon>Clostridia</taxon>
        <taxon>Eubacteriales</taxon>
        <taxon>Clostridiaceae</taxon>
        <taxon>Clostridium</taxon>
    </lineage>
</organism>
<proteinExistence type="predicted"/>
<dbReference type="STRING" id="29341.RSJ17_20965"/>
<dbReference type="Proteomes" id="UP000031366">
    <property type="component" value="Unassembled WGS sequence"/>
</dbReference>
<evidence type="ECO:0000313" key="1">
    <source>
        <dbReference type="EMBL" id="KIE45387.1"/>
    </source>
</evidence>
<keyword evidence="2" id="KW-1185">Reference proteome</keyword>
<evidence type="ECO:0008006" key="3">
    <source>
        <dbReference type="Google" id="ProtNLM"/>
    </source>
</evidence>
<dbReference type="EMBL" id="AYSO01000019">
    <property type="protein sequence ID" value="KIE45387.1"/>
    <property type="molecule type" value="Genomic_DNA"/>
</dbReference>
<reference evidence="1 2" key="1">
    <citation type="journal article" date="2015" name="Infect. Genet. Evol.">
        <title>Genomic sequences of six botulinum neurotoxin-producing strains representing three clostridial species illustrate the mobility and diversity of botulinum neurotoxin genes.</title>
        <authorList>
            <person name="Smith T.J."/>
            <person name="Hill K.K."/>
            <person name="Xie G."/>
            <person name="Foley B.T."/>
            <person name="Williamson C.H."/>
            <person name="Foster J.T."/>
            <person name="Johnson S.L."/>
            <person name="Chertkov O."/>
            <person name="Teshima H."/>
            <person name="Gibbons H.S."/>
            <person name="Johnsky L.A."/>
            <person name="Karavis M.A."/>
            <person name="Smith L.A."/>
        </authorList>
    </citation>
    <scope>NUCLEOTIDE SEQUENCE [LARGE SCALE GENOMIC DNA]</scope>
    <source>
        <strain evidence="1 2">CDC 2741</strain>
    </source>
</reference>
<name>A0A0C1QWM7_9CLOT</name>
<dbReference type="OrthoDB" id="9797829at2"/>
<dbReference type="InterPro" id="IPR029063">
    <property type="entry name" value="SAM-dependent_MTases_sf"/>
</dbReference>
<protein>
    <recommendedName>
        <fullName evidence="3">Methyltransferase domain protein</fullName>
    </recommendedName>
</protein>
<gene>
    <name evidence="1" type="ORF">U732_2659</name>
</gene>
<evidence type="ECO:0000313" key="2">
    <source>
        <dbReference type="Proteomes" id="UP000031366"/>
    </source>
</evidence>
<dbReference type="RefSeq" id="WP_039635252.1">
    <property type="nucleotide sequence ID" value="NZ_AYSO01000019.1"/>
</dbReference>
<comment type="caution">
    <text evidence="1">The sequence shown here is derived from an EMBL/GenBank/DDBJ whole genome shotgun (WGS) entry which is preliminary data.</text>
</comment>
<dbReference type="AlphaFoldDB" id="A0A0C1QWM7"/>